<proteinExistence type="predicted"/>
<dbReference type="SUPFAM" id="SSF50447">
    <property type="entry name" value="Translation proteins"/>
    <property type="match status" value="1"/>
</dbReference>
<name>A0A1F8GSA4_9BACT</name>
<evidence type="ECO:0000313" key="2">
    <source>
        <dbReference type="Proteomes" id="UP000178444"/>
    </source>
</evidence>
<sequence>MDKELGKVIHWYDKVGVAVVALKGKLSVGDKIKVKHGSDEFEDSVASMQVDHKDIKQGKSGDEVAIKLSKKAGEGSSILAAE</sequence>
<reference evidence="1 2" key="1">
    <citation type="journal article" date="2016" name="Nat. Commun.">
        <title>Thousands of microbial genomes shed light on interconnected biogeochemical processes in an aquifer system.</title>
        <authorList>
            <person name="Anantharaman K."/>
            <person name="Brown C.T."/>
            <person name="Hug L.A."/>
            <person name="Sharon I."/>
            <person name="Castelle C.J."/>
            <person name="Probst A.J."/>
            <person name="Thomas B.C."/>
            <person name="Singh A."/>
            <person name="Wilkins M.J."/>
            <person name="Karaoz U."/>
            <person name="Brodie E.L."/>
            <person name="Williams K.H."/>
            <person name="Hubbard S.S."/>
            <person name="Banfield J.F."/>
        </authorList>
    </citation>
    <scope>NUCLEOTIDE SEQUENCE [LARGE SCALE GENOMIC DNA]</scope>
</reference>
<dbReference type="Gene3D" id="2.40.30.10">
    <property type="entry name" value="Translation factors"/>
    <property type="match status" value="1"/>
</dbReference>
<evidence type="ECO:0008006" key="3">
    <source>
        <dbReference type="Google" id="ProtNLM"/>
    </source>
</evidence>
<dbReference type="EMBL" id="MGKO01000001">
    <property type="protein sequence ID" value="OGN28295.1"/>
    <property type="molecule type" value="Genomic_DNA"/>
</dbReference>
<gene>
    <name evidence="1" type="ORF">A2941_02000</name>
</gene>
<dbReference type="InterPro" id="IPR009000">
    <property type="entry name" value="Transl_B-barrel_sf"/>
</dbReference>
<organism evidence="1 2">
    <name type="scientific">Candidatus Yanofskybacteria bacterium RIFCSPLOWO2_01_FULL_49_17</name>
    <dbReference type="NCBI Taxonomy" id="1802700"/>
    <lineage>
        <taxon>Bacteria</taxon>
        <taxon>Candidatus Yanofskyibacteriota</taxon>
    </lineage>
</organism>
<accession>A0A1F8GSA4</accession>
<comment type="caution">
    <text evidence="1">The sequence shown here is derived from an EMBL/GenBank/DDBJ whole genome shotgun (WGS) entry which is preliminary data.</text>
</comment>
<evidence type="ECO:0000313" key="1">
    <source>
        <dbReference type="EMBL" id="OGN28295.1"/>
    </source>
</evidence>
<dbReference type="AlphaFoldDB" id="A0A1F8GSA4"/>
<dbReference type="Proteomes" id="UP000178444">
    <property type="component" value="Unassembled WGS sequence"/>
</dbReference>
<protein>
    <recommendedName>
        <fullName evidence="3">Translation elongation factor-like protein</fullName>
    </recommendedName>
</protein>